<dbReference type="EMBL" id="LLXJ01000284">
    <property type="protein sequence ID" value="PKC11830.1"/>
    <property type="molecule type" value="Genomic_DNA"/>
</dbReference>
<feature type="transmembrane region" description="Helical" evidence="1">
    <location>
        <begin position="31"/>
        <end position="53"/>
    </location>
</feature>
<evidence type="ECO:0000313" key="2">
    <source>
        <dbReference type="EMBL" id="PKC11830.1"/>
    </source>
</evidence>
<evidence type="ECO:0000313" key="4">
    <source>
        <dbReference type="Proteomes" id="UP000232688"/>
    </source>
</evidence>
<protein>
    <submittedName>
        <fullName evidence="3">Uncharacterized protein</fullName>
    </submittedName>
</protein>
<accession>A0A2I1EDI4</accession>
<gene>
    <name evidence="3" type="ORF">RhiirA1_103594</name>
    <name evidence="2" type="ORF">RhiirA5_110752</name>
</gene>
<reference evidence="2 5" key="1">
    <citation type="submission" date="2016-04" db="EMBL/GenBank/DDBJ databases">
        <title>Genome analyses suggest a sexual origin of heterokaryosis in a supposedly ancient asexual fungus.</title>
        <authorList>
            <person name="Ropars J."/>
            <person name="Sedzielewska K."/>
            <person name="Noel J."/>
            <person name="Charron P."/>
            <person name="Farinelli L."/>
            <person name="Marton T."/>
            <person name="Kruger M."/>
            <person name="Pelin A."/>
            <person name="Brachmann A."/>
            <person name="Corradi N."/>
        </authorList>
    </citation>
    <scope>NUCLEOTIDE SEQUENCE [LARGE SCALE GENOMIC DNA]</scope>
    <source>
        <strain evidence="2 5">A5</strain>
    </source>
</reference>
<proteinExistence type="predicted"/>
<sequence length="82" mass="9915">MIREKRNSGLSLICVLYVTHFATTHRPFSTFFFFQFSLHFLLSSVQLSLLSLIHKFSAFFFKRLNFFFSEKRIFFYNKILLT</sequence>
<dbReference type="Proteomes" id="UP000232722">
    <property type="component" value="Unassembled WGS sequence"/>
</dbReference>
<dbReference type="EMBL" id="LLXH01000223">
    <property type="protein sequence ID" value="PKC70417.1"/>
    <property type="molecule type" value="Genomic_DNA"/>
</dbReference>
<organism evidence="3 4">
    <name type="scientific">Rhizophagus irregularis</name>
    <dbReference type="NCBI Taxonomy" id="588596"/>
    <lineage>
        <taxon>Eukaryota</taxon>
        <taxon>Fungi</taxon>
        <taxon>Fungi incertae sedis</taxon>
        <taxon>Mucoromycota</taxon>
        <taxon>Glomeromycotina</taxon>
        <taxon>Glomeromycetes</taxon>
        <taxon>Glomerales</taxon>
        <taxon>Glomeraceae</taxon>
        <taxon>Rhizophagus</taxon>
    </lineage>
</organism>
<comment type="caution">
    <text evidence="3">The sequence shown here is derived from an EMBL/GenBank/DDBJ whole genome shotgun (WGS) entry which is preliminary data.</text>
</comment>
<reference evidence="2 5" key="2">
    <citation type="submission" date="2017-09" db="EMBL/GenBank/DDBJ databases">
        <title>Extensive intraspecific genome diversity in a model arbuscular mycorrhizal fungus.</title>
        <authorList>
            <person name="Chen E.C."/>
            <person name="Morin E."/>
            <person name="Beaudet D."/>
            <person name="Noel J."/>
            <person name="Ndikumana S."/>
            <person name="Charron P."/>
            <person name="St-Onge C."/>
            <person name="Giorgi J."/>
            <person name="Grigoriev I.V."/>
            <person name="Roux C."/>
            <person name="Martin F.M."/>
            <person name="Corradi N."/>
        </authorList>
    </citation>
    <scope>NUCLEOTIDE SEQUENCE [LARGE SCALE GENOMIC DNA]</scope>
    <source>
        <strain evidence="2 5">A5</strain>
    </source>
</reference>
<keyword evidence="1" id="KW-0812">Transmembrane</keyword>
<evidence type="ECO:0000313" key="3">
    <source>
        <dbReference type="EMBL" id="PKC70417.1"/>
    </source>
</evidence>
<keyword evidence="1" id="KW-0472">Membrane</keyword>
<evidence type="ECO:0000256" key="1">
    <source>
        <dbReference type="SAM" id="Phobius"/>
    </source>
</evidence>
<keyword evidence="1" id="KW-1133">Transmembrane helix</keyword>
<dbReference type="Proteomes" id="UP000232688">
    <property type="component" value="Unassembled WGS sequence"/>
</dbReference>
<dbReference type="AlphaFoldDB" id="A0A2I1EDI4"/>
<reference evidence="3 4" key="3">
    <citation type="submission" date="2017-10" db="EMBL/GenBank/DDBJ databases">
        <title>Extensive intraspecific genome diversity in a model arbuscular mycorrhizal fungus.</title>
        <authorList>
            <person name="Chen E.C.H."/>
            <person name="Morin E."/>
            <person name="Baudet D."/>
            <person name="Noel J."/>
            <person name="Ndikumana S."/>
            <person name="Charron P."/>
            <person name="St-Onge C."/>
            <person name="Giorgi J."/>
            <person name="Grigoriev I.V."/>
            <person name="Roux C."/>
            <person name="Martin F.M."/>
            <person name="Corradi N."/>
        </authorList>
    </citation>
    <scope>NUCLEOTIDE SEQUENCE [LARGE SCALE GENOMIC DNA]</scope>
    <source>
        <strain evidence="3 4">A1</strain>
    </source>
</reference>
<reference evidence="3 4" key="4">
    <citation type="submission" date="2017-10" db="EMBL/GenBank/DDBJ databases">
        <title>Genome analyses suggest a sexual origin of heterokaryosis in a supposedly ancient asexual fungus.</title>
        <authorList>
            <person name="Corradi N."/>
            <person name="Sedzielewska K."/>
            <person name="Noel J."/>
            <person name="Charron P."/>
            <person name="Farinelli L."/>
            <person name="Marton T."/>
            <person name="Kruger M."/>
            <person name="Pelin A."/>
            <person name="Brachmann A."/>
            <person name="Corradi N."/>
        </authorList>
    </citation>
    <scope>NUCLEOTIDE SEQUENCE [LARGE SCALE GENOMIC DNA]</scope>
    <source>
        <strain evidence="3 4">A1</strain>
    </source>
</reference>
<name>A0A2I1EDI4_9GLOM</name>
<dbReference type="VEuPathDB" id="FungiDB:RhiirA1_103594"/>
<evidence type="ECO:0000313" key="5">
    <source>
        <dbReference type="Proteomes" id="UP000232722"/>
    </source>
</evidence>